<evidence type="ECO:0000313" key="2">
    <source>
        <dbReference type="EMBL" id="MBP2201285.1"/>
    </source>
</evidence>
<gene>
    <name evidence="2" type="ORF">J3E07_000683</name>
</gene>
<dbReference type="PROSITE" id="PS00198">
    <property type="entry name" value="4FE4S_FER_1"/>
    <property type="match status" value="2"/>
</dbReference>
<accession>A0A8J7S4D2</accession>
<dbReference type="InterPro" id="IPR047964">
    <property type="entry name" value="EFR1-like"/>
</dbReference>
<dbReference type="PROSITE" id="PS51379">
    <property type="entry name" value="4FE4S_FER_2"/>
    <property type="match status" value="2"/>
</dbReference>
<dbReference type="RefSeq" id="WP_209590732.1">
    <property type="nucleotide sequence ID" value="NZ_JAGGMV010000001.1"/>
</dbReference>
<dbReference type="Pfam" id="PF13187">
    <property type="entry name" value="Fer4_9"/>
    <property type="match status" value="1"/>
</dbReference>
<proteinExistence type="predicted"/>
<dbReference type="GO" id="GO:0016491">
    <property type="term" value="F:oxidoreductase activity"/>
    <property type="evidence" value="ECO:0007669"/>
    <property type="project" value="UniProtKB-ARBA"/>
</dbReference>
<dbReference type="InterPro" id="IPR029039">
    <property type="entry name" value="Flavoprotein-like_sf"/>
</dbReference>
<evidence type="ECO:0000313" key="3">
    <source>
        <dbReference type="Proteomes" id="UP000740329"/>
    </source>
</evidence>
<dbReference type="InterPro" id="IPR017896">
    <property type="entry name" value="4Fe4S_Fe-S-bd"/>
</dbReference>
<evidence type="ECO:0000259" key="1">
    <source>
        <dbReference type="PROSITE" id="PS51379"/>
    </source>
</evidence>
<dbReference type="Gene3D" id="3.30.70.20">
    <property type="match status" value="1"/>
</dbReference>
<dbReference type="EMBL" id="JAGGMV010000001">
    <property type="protein sequence ID" value="MBP2201285.1"/>
    <property type="molecule type" value="Genomic_DNA"/>
</dbReference>
<dbReference type="NCBIfam" id="NF038196">
    <property type="entry name" value="ferrodoxin_EFR1"/>
    <property type="match status" value="1"/>
</dbReference>
<sequence length="330" mass="37407">MNNSIDNDKNTEIIENNENNEKMQTVKIKPNTVEELSKIKEEIKSSLKEEINVIYYFSGTGNSYYVARELAKVLSNNNGKGTKTNTKIIPIANEIKKEQITCGSDRIIFIYPVYGFGVPEIVESFIKRLNMERNPKLYSIATCGKMAGGVHCQVDKLLKEKKQQLNAGYTVQMPSNYILAFSAPSQSKIIEILDDTDIRVKELGNLIQSNEKNNAMDSIIAKISTGAFYPFWKKSLYKFDEKFKISKACNLCGNCVEICPVSNIEIVDNEKLENNDRIIYKHKCQECMGCIQTCPTRAIIYGSSAKRKSYFNPRVEINELIEANKGIINQ</sequence>
<organism evidence="2 3">
    <name type="scientific">Methanococcus voltae</name>
    <dbReference type="NCBI Taxonomy" id="2188"/>
    <lineage>
        <taxon>Archaea</taxon>
        <taxon>Methanobacteriati</taxon>
        <taxon>Methanobacteriota</taxon>
        <taxon>Methanomada group</taxon>
        <taxon>Methanococci</taxon>
        <taxon>Methanococcales</taxon>
        <taxon>Methanococcaceae</taxon>
        <taxon>Methanococcus</taxon>
    </lineage>
</organism>
<protein>
    <submittedName>
        <fullName evidence="2">Ferredoxin</fullName>
    </submittedName>
</protein>
<dbReference type="SUPFAM" id="SSF54862">
    <property type="entry name" value="4Fe-4S ferredoxins"/>
    <property type="match status" value="1"/>
</dbReference>
<dbReference type="SUPFAM" id="SSF52218">
    <property type="entry name" value="Flavoproteins"/>
    <property type="match status" value="1"/>
</dbReference>
<dbReference type="Gene3D" id="3.40.50.360">
    <property type="match status" value="1"/>
</dbReference>
<name>A0A8J7S4D2_METVO</name>
<comment type="caution">
    <text evidence="2">The sequence shown here is derived from an EMBL/GenBank/DDBJ whole genome shotgun (WGS) entry which is preliminary data.</text>
</comment>
<dbReference type="InterPro" id="IPR017900">
    <property type="entry name" value="4Fe4S_Fe_S_CS"/>
</dbReference>
<reference evidence="2" key="1">
    <citation type="submission" date="2021-03" db="EMBL/GenBank/DDBJ databases">
        <title>Genomic Encyclopedia of Type Strains, Phase IV (KMG-V): Genome sequencing to study the core and pangenomes of soil and plant-associated prokaryotes.</title>
        <authorList>
            <person name="Whitman W."/>
        </authorList>
    </citation>
    <scope>NUCLEOTIDE SEQUENCE</scope>
    <source>
        <strain evidence="2">C4</strain>
    </source>
</reference>
<dbReference type="AlphaFoldDB" id="A0A8J7S4D2"/>
<feature type="domain" description="4Fe-4S ferredoxin-type" evidence="1">
    <location>
        <begin position="275"/>
        <end position="304"/>
    </location>
</feature>
<dbReference type="Proteomes" id="UP000740329">
    <property type="component" value="Unassembled WGS sequence"/>
</dbReference>
<feature type="domain" description="4Fe-4S ferredoxin-type" evidence="1">
    <location>
        <begin position="239"/>
        <end position="269"/>
    </location>
</feature>